<feature type="region of interest" description="Disordered" evidence="1">
    <location>
        <begin position="155"/>
        <end position="187"/>
    </location>
</feature>
<feature type="chain" id="PRO_5041415365" evidence="2">
    <location>
        <begin position="33"/>
        <end position="563"/>
    </location>
</feature>
<proteinExistence type="predicted"/>
<feature type="compositionally biased region" description="Pro residues" evidence="1">
    <location>
        <begin position="291"/>
        <end position="305"/>
    </location>
</feature>
<gene>
    <name evidence="3" type="ORF">OHK93_005001</name>
</gene>
<comment type="caution">
    <text evidence="3">The sequence shown here is derived from an EMBL/GenBank/DDBJ whole genome shotgun (WGS) entry which is preliminary data.</text>
</comment>
<reference evidence="3" key="1">
    <citation type="journal article" date="2023" name="Genome Biol. Evol.">
        <title>First Whole Genome Sequence and Flow Cytometry Genome Size Data for the Lichen-Forming Fungus Ramalina farinacea (Ascomycota).</title>
        <authorList>
            <person name="Llewellyn T."/>
            <person name="Mian S."/>
            <person name="Hill R."/>
            <person name="Leitch I.J."/>
            <person name="Gaya E."/>
        </authorList>
    </citation>
    <scope>NUCLEOTIDE SEQUENCE</scope>
    <source>
        <strain evidence="3">LIQ254RAFAR</strain>
    </source>
</reference>
<dbReference type="EMBL" id="JAPUFD010000024">
    <property type="protein sequence ID" value="MDI1493213.1"/>
    <property type="molecule type" value="Genomic_DNA"/>
</dbReference>
<sequence length="563" mass="58228">MPDHSQSRFSLSCLIIGLMFTVQCIIAQDASAQPTLSPDPGPAAVTEPAVEAAATTEPAPNAAATTEAAHSAAATLEPFPNAAATTQAAATAGASPSLISLDLSPIETPMSTLAEEVDRDMLGGIPSGIRSNSPSIYVVYPPVTMLNMCGDPLLSQQGVDPTTDSYDPRDVSSLQGVPGSTPTPEAFNFNDLPCPPPDIAQQLDNGSAYNPVFLPPLGSVGVSNIDCTVAYGIQDPPGAAMMVRTISVPQSSLKTEDKAQPIPVPAQPTPLPAQGFLPVATTPVSAAPSAEPTPAPIAAPPTPTPAPAPADPALLGGVASGVRSEIDGIPSSSPGCKTTEYVAIYPVNIWNPIPTDFHESLDTDAAAVRRCLLLAVGQPKHSLPLDRDRSTDGSPSTHIHVRNPSSSSSPTFHADINPATTSTDLSPLLPLRISPSIYVVYPPYTIYDLCGNTADPGLRYLSTLQAVPSASPVTQVFNFGDLPCPPEGIAQQLDPGAAYNPVLIAPFAIMHPVDDSNITLKCGVGDVRDPSRPVVRVNSITGPRVGPARGKRGGGGMMGWWGW</sequence>
<organism evidence="3 4">
    <name type="scientific">Ramalina farinacea</name>
    <dbReference type="NCBI Taxonomy" id="258253"/>
    <lineage>
        <taxon>Eukaryota</taxon>
        <taxon>Fungi</taxon>
        <taxon>Dikarya</taxon>
        <taxon>Ascomycota</taxon>
        <taxon>Pezizomycotina</taxon>
        <taxon>Lecanoromycetes</taxon>
        <taxon>OSLEUM clade</taxon>
        <taxon>Lecanoromycetidae</taxon>
        <taxon>Lecanorales</taxon>
        <taxon>Lecanorineae</taxon>
        <taxon>Ramalinaceae</taxon>
        <taxon>Ramalina</taxon>
    </lineage>
</organism>
<protein>
    <submittedName>
        <fullName evidence="3">Uncharacterized protein</fullName>
    </submittedName>
</protein>
<keyword evidence="4" id="KW-1185">Reference proteome</keyword>
<feature type="compositionally biased region" description="Polar residues" evidence="1">
    <location>
        <begin position="155"/>
        <end position="165"/>
    </location>
</feature>
<name>A0AA43QV82_9LECA</name>
<evidence type="ECO:0000256" key="2">
    <source>
        <dbReference type="SAM" id="SignalP"/>
    </source>
</evidence>
<dbReference type="AlphaFoldDB" id="A0AA43QV82"/>
<accession>A0AA43QV82</accession>
<feature type="region of interest" description="Disordered" evidence="1">
    <location>
        <begin position="382"/>
        <end position="415"/>
    </location>
</feature>
<evidence type="ECO:0000313" key="4">
    <source>
        <dbReference type="Proteomes" id="UP001161017"/>
    </source>
</evidence>
<feature type="region of interest" description="Disordered" evidence="1">
    <location>
        <begin position="284"/>
        <end position="305"/>
    </location>
</feature>
<feature type="signal peptide" evidence="2">
    <location>
        <begin position="1"/>
        <end position="32"/>
    </location>
</feature>
<evidence type="ECO:0000256" key="1">
    <source>
        <dbReference type="SAM" id="MobiDB-lite"/>
    </source>
</evidence>
<feature type="compositionally biased region" description="Polar residues" evidence="1">
    <location>
        <begin position="172"/>
        <end position="183"/>
    </location>
</feature>
<dbReference type="Proteomes" id="UP001161017">
    <property type="component" value="Unassembled WGS sequence"/>
</dbReference>
<keyword evidence="2" id="KW-0732">Signal</keyword>
<evidence type="ECO:0000313" key="3">
    <source>
        <dbReference type="EMBL" id="MDI1493213.1"/>
    </source>
</evidence>
<feature type="compositionally biased region" description="Polar residues" evidence="1">
    <location>
        <begin position="392"/>
        <end position="411"/>
    </location>
</feature>